<dbReference type="PROSITE" id="PS50054">
    <property type="entry name" value="TYR_PHOSPHATASE_DUAL"/>
    <property type="match status" value="1"/>
</dbReference>
<dbReference type="PROSITE" id="PS50056">
    <property type="entry name" value="TYR_PHOSPHATASE_2"/>
    <property type="match status" value="1"/>
</dbReference>
<feature type="domain" description="Tyrosine specific protein phosphatases" evidence="4">
    <location>
        <begin position="114"/>
        <end position="174"/>
    </location>
</feature>
<dbReference type="InterPro" id="IPR020422">
    <property type="entry name" value="TYR_PHOSPHATASE_DUAL_dom"/>
</dbReference>
<dbReference type="AlphaFoldDB" id="A0A6C0H7A1"/>
<dbReference type="Gene3D" id="3.90.190.10">
    <property type="entry name" value="Protein tyrosine phosphatase superfamily"/>
    <property type="match status" value="1"/>
</dbReference>
<evidence type="ECO:0000256" key="1">
    <source>
        <dbReference type="ARBA" id="ARBA00022801"/>
    </source>
</evidence>
<organism evidence="5">
    <name type="scientific">viral metagenome</name>
    <dbReference type="NCBI Taxonomy" id="1070528"/>
    <lineage>
        <taxon>unclassified sequences</taxon>
        <taxon>metagenomes</taxon>
        <taxon>organismal metagenomes</taxon>
    </lineage>
</organism>
<dbReference type="GO" id="GO:0043409">
    <property type="term" value="P:negative regulation of MAPK cascade"/>
    <property type="evidence" value="ECO:0007669"/>
    <property type="project" value="TreeGrafter"/>
</dbReference>
<name>A0A6C0H7A1_9ZZZZ</name>
<dbReference type="GO" id="GO:0008330">
    <property type="term" value="F:protein tyrosine/threonine phosphatase activity"/>
    <property type="evidence" value="ECO:0007669"/>
    <property type="project" value="TreeGrafter"/>
</dbReference>
<protein>
    <recommendedName>
        <fullName evidence="6">Tyrosine specific protein phosphatases domain-containing protein</fullName>
    </recommendedName>
</protein>
<evidence type="ECO:0000259" key="4">
    <source>
        <dbReference type="PROSITE" id="PS50056"/>
    </source>
</evidence>
<dbReference type="GO" id="GO:0017017">
    <property type="term" value="F:MAP kinase tyrosine/serine/threonine phosphatase activity"/>
    <property type="evidence" value="ECO:0007669"/>
    <property type="project" value="TreeGrafter"/>
</dbReference>
<evidence type="ECO:0000256" key="2">
    <source>
        <dbReference type="ARBA" id="ARBA00022912"/>
    </source>
</evidence>
<reference evidence="5" key="1">
    <citation type="journal article" date="2020" name="Nature">
        <title>Giant virus diversity and host interactions through global metagenomics.</title>
        <authorList>
            <person name="Schulz F."/>
            <person name="Roux S."/>
            <person name="Paez-Espino D."/>
            <person name="Jungbluth S."/>
            <person name="Walsh D.A."/>
            <person name="Denef V.J."/>
            <person name="McMahon K.D."/>
            <person name="Konstantinidis K.T."/>
            <person name="Eloe-Fadrosh E.A."/>
            <person name="Kyrpides N.C."/>
            <person name="Woyke T."/>
        </authorList>
    </citation>
    <scope>NUCLEOTIDE SEQUENCE</scope>
    <source>
        <strain evidence="5">GVMAG-M-3300023179-73</strain>
    </source>
</reference>
<dbReference type="PROSITE" id="PS00383">
    <property type="entry name" value="TYR_PHOSPHATASE_1"/>
    <property type="match status" value="1"/>
</dbReference>
<dbReference type="InterPro" id="IPR000387">
    <property type="entry name" value="Tyr_Pase_dom"/>
</dbReference>
<evidence type="ECO:0000313" key="5">
    <source>
        <dbReference type="EMBL" id="QHT76096.1"/>
    </source>
</evidence>
<dbReference type="Pfam" id="PF00782">
    <property type="entry name" value="DSPc"/>
    <property type="match status" value="1"/>
</dbReference>
<evidence type="ECO:0008006" key="6">
    <source>
        <dbReference type="Google" id="ProtNLM"/>
    </source>
</evidence>
<dbReference type="InterPro" id="IPR029021">
    <property type="entry name" value="Prot-tyrosine_phosphatase-like"/>
</dbReference>
<dbReference type="InterPro" id="IPR000340">
    <property type="entry name" value="Dual-sp_phosphatase_cat-dom"/>
</dbReference>
<feature type="domain" description="Tyrosine-protein phosphatase" evidence="3">
    <location>
        <begin position="47"/>
        <end position="198"/>
    </location>
</feature>
<keyword evidence="2" id="KW-0904">Protein phosphatase</keyword>
<proteinExistence type="predicted"/>
<dbReference type="GO" id="GO:0033550">
    <property type="term" value="F:MAP kinase tyrosine phosphatase activity"/>
    <property type="evidence" value="ECO:0007669"/>
    <property type="project" value="TreeGrafter"/>
</dbReference>
<dbReference type="SMART" id="SM00195">
    <property type="entry name" value="DSPc"/>
    <property type="match status" value="1"/>
</dbReference>
<accession>A0A6C0H7A1</accession>
<keyword evidence="1" id="KW-0378">Hydrolase</keyword>
<dbReference type="GO" id="GO:0005737">
    <property type="term" value="C:cytoplasm"/>
    <property type="evidence" value="ECO:0007669"/>
    <property type="project" value="TreeGrafter"/>
</dbReference>
<dbReference type="EMBL" id="MN739889">
    <property type="protein sequence ID" value="QHT76096.1"/>
    <property type="molecule type" value="Genomic_DNA"/>
</dbReference>
<evidence type="ECO:0000259" key="3">
    <source>
        <dbReference type="PROSITE" id="PS50054"/>
    </source>
</evidence>
<dbReference type="PANTHER" id="PTHR10159:SF519">
    <property type="entry name" value="DUAL SPECIFICITY PROTEIN PHOSPHATASE MPK3"/>
    <property type="match status" value="1"/>
</dbReference>
<dbReference type="SUPFAM" id="SSF52799">
    <property type="entry name" value="(Phosphotyrosine protein) phosphatases II"/>
    <property type="match status" value="1"/>
</dbReference>
<dbReference type="PANTHER" id="PTHR10159">
    <property type="entry name" value="DUAL SPECIFICITY PROTEIN PHOSPHATASE"/>
    <property type="match status" value="1"/>
</dbReference>
<dbReference type="InterPro" id="IPR016130">
    <property type="entry name" value="Tyr_Pase_AS"/>
</dbReference>
<dbReference type="CDD" id="cd14498">
    <property type="entry name" value="DSP"/>
    <property type="match status" value="1"/>
</dbReference>
<sequence>MPDQKKKKSPKRTRRTDHKMTVADYIRKHSPIKAGLRISDEDKPLAKYNKVMDRMYLGNYQAAKDRDLFKDKKITAVLNCTRDIPNHFAHNKDIEYMRIPVEDSLKEKDFELMYQYMPCIVEFIHKHANIEKNNILVHCWAGRQRSAISIAAYLVAKHGLNPHDACKLILEKRPEAFHFGHSLNFDQALTKFYKTHAKKAK</sequence>